<proteinExistence type="predicted"/>
<dbReference type="InParanoid" id="A0A1X7UZ46"/>
<reference evidence="1" key="1">
    <citation type="submission" date="2017-05" db="UniProtKB">
        <authorList>
            <consortium name="EnsemblMetazoa"/>
        </authorList>
    </citation>
    <scope>IDENTIFICATION</scope>
</reference>
<evidence type="ECO:0000313" key="1">
    <source>
        <dbReference type="EnsemblMetazoa" id="Aqu2.1.33250_001"/>
    </source>
</evidence>
<dbReference type="AlphaFoldDB" id="A0A1X7UZ46"/>
<accession>A0A1X7UZ46</accession>
<organism evidence="1">
    <name type="scientific">Amphimedon queenslandica</name>
    <name type="common">Sponge</name>
    <dbReference type="NCBI Taxonomy" id="400682"/>
    <lineage>
        <taxon>Eukaryota</taxon>
        <taxon>Metazoa</taxon>
        <taxon>Porifera</taxon>
        <taxon>Demospongiae</taxon>
        <taxon>Heteroscleromorpha</taxon>
        <taxon>Haplosclerida</taxon>
        <taxon>Niphatidae</taxon>
        <taxon>Amphimedon</taxon>
    </lineage>
</organism>
<sequence length="185" mass="21318">METLNEIGIDSNHLPNPELYIIINGQPTKSNNVWRSLVDVNKIKAALRKFKKINWLYRNIDDDSIDESSKNVTQVVSNTTCKMLEKANDQDLEGFSAYTIRNLDSKIATGSDISQYKLMNVKEAPIDNRQEPLDLLCLPTLFPTGQYERQSYPAQTLSFSEYIKSRILIKNPRFRRNHFVCTITD</sequence>
<protein>
    <recommendedName>
        <fullName evidence="2">Helitron helicase-like domain-containing protein</fullName>
    </recommendedName>
</protein>
<name>A0A1X7UZ46_AMPQE</name>
<evidence type="ECO:0008006" key="2">
    <source>
        <dbReference type="Google" id="ProtNLM"/>
    </source>
</evidence>
<dbReference type="EnsemblMetazoa" id="Aqu2.1.33250_001">
    <property type="protein sequence ID" value="Aqu2.1.33250_001"/>
    <property type="gene ID" value="Aqu2.1.33250"/>
</dbReference>